<protein>
    <submittedName>
        <fullName evidence="1">Uncharacterized protein</fullName>
    </submittedName>
</protein>
<name>A0A6N2NEU4_SALVM</name>
<accession>A0A6N2NEU4</accession>
<proteinExistence type="predicted"/>
<reference evidence="1" key="1">
    <citation type="submission" date="2019-03" db="EMBL/GenBank/DDBJ databases">
        <authorList>
            <person name="Mank J."/>
            <person name="Almeida P."/>
        </authorList>
    </citation>
    <scope>NUCLEOTIDE SEQUENCE</scope>
    <source>
        <strain evidence="1">78183</strain>
    </source>
</reference>
<dbReference type="AlphaFoldDB" id="A0A6N2NEU4"/>
<gene>
    <name evidence="1" type="ORF">SVIM_LOCUS479714</name>
</gene>
<sequence length="126" mass="14370">MAPNKLRIAIATYSNVQVRLFLPVIKDRKLSPDTQFSGNVGRKVSFGELSHVFLLKSFDLFLFFTCHGILKGMELAGRDLTQEREVAWWRLFMIDTPRPAGVEGQPLLLPPKNHYFSAKLKRNLPA</sequence>
<organism evidence="1">
    <name type="scientific">Salix viminalis</name>
    <name type="common">Common osier</name>
    <name type="synonym">Basket willow</name>
    <dbReference type="NCBI Taxonomy" id="40686"/>
    <lineage>
        <taxon>Eukaryota</taxon>
        <taxon>Viridiplantae</taxon>
        <taxon>Streptophyta</taxon>
        <taxon>Embryophyta</taxon>
        <taxon>Tracheophyta</taxon>
        <taxon>Spermatophyta</taxon>
        <taxon>Magnoliopsida</taxon>
        <taxon>eudicotyledons</taxon>
        <taxon>Gunneridae</taxon>
        <taxon>Pentapetalae</taxon>
        <taxon>rosids</taxon>
        <taxon>fabids</taxon>
        <taxon>Malpighiales</taxon>
        <taxon>Salicaceae</taxon>
        <taxon>Saliceae</taxon>
        <taxon>Salix</taxon>
    </lineage>
</organism>
<dbReference type="EMBL" id="CAADRP010002185">
    <property type="protein sequence ID" value="VFU63091.1"/>
    <property type="molecule type" value="Genomic_DNA"/>
</dbReference>
<evidence type="ECO:0000313" key="1">
    <source>
        <dbReference type="EMBL" id="VFU63091.1"/>
    </source>
</evidence>